<feature type="compositionally biased region" description="Low complexity" evidence="1">
    <location>
        <begin position="7"/>
        <end position="28"/>
    </location>
</feature>
<comment type="caution">
    <text evidence="2">The sequence shown here is derived from an EMBL/GenBank/DDBJ whole genome shotgun (WGS) entry which is preliminary data.</text>
</comment>
<evidence type="ECO:0000313" key="3">
    <source>
        <dbReference type="Proteomes" id="UP000578077"/>
    </source>
</evidence>
<dbReference type="RefSeq" id="WP_184632888.1">
    <property type="nucleotide sequence ID" value="NZ_BAABKT010000006.1"/>
</dbReference>
<accession>A0A841E613</accession>
<feature type="region of interest" description="Disordered" evidence="1">
    <location>
        <begin position="1"/>
        <end position="28"/>
    </location>
</feature>
<organism evidence="2 3">
    <name type="scientific">Streptomonospora salina</name>
    <dbReference type="NCBI Taxonomy" id="104205"/>
    <lineage>
        <taxon>Bacteria</taxon>
        <taxon>Bacillati</taxon>
        <taxon>Actinomycetota</taxon>
        <taxon>Actinomycetes</taxon>
        <taxon>Streptosporangiales</taxon>
        <taxon>Nocardiopsidaceae</taxon>
        <taxon>Streptomonospora</taxon>
    </lineage>
</organism>
<reference evidence="2 3" key="1">
    <citation type="submission" date="2020-08" db="EMBL/GenBank/DDBJ databases">
        <title>Sequencing the genomes of 1000 actinobacteria strains.</title>
        <authorList>
            <person name="Klenk H.-P."/>
        </authorList>
    </citation>
    <scope>NUCLEOTIDE SEQUENCE [LARGE SCALE GENOMIC DNA]</scope>
    <source>
        <strain evidence="2 3">DSM 44593</strain>
    </source>
</reference>
<dbReference type="Proteomes" id="UP000578077">
    <property type="component" value="Unassembled WGS sequence"/>
</dbReference>
<keyword evidence="3" id="KW-1185">Reference proteome</keyword>
<proteinExistence type="predicted"/>
<evidence type="ECO:0000313" key="2">
    <source>
        <dbReference type="EMBL" id="MBB5996618.1"/>
    </source>
</evidence>
<dbReference type="AlphaFoldDB" id="A0A841E613"/>
<dbReference type="EMBL" id="JACHLY010000001">
    <property type="protein sequence ID" value="MBB5996618.1"/>
    <property type="molecule type" value="Genomic_DNA"/>
</dbReference>
<protein>
    <submittedName>
        <fullName evidence="2">Uncharacterized protein</fullName>
    </submittedName>
</protein>
<feature type="compositionally biased region" description="Pro residues" evidence="1">
    <location>
        <begin position="99"/>
        <end position="117"/>
    </location>
</feature>
<feature type="region of interest" description="Disordered" evidence="1">
    <location>
        <begin position="78"/>
        <end position="117"/>
    </location>
</feature>
<evidence type="ECO:0000256" key="1">
    <source>
        <dbReference type="SAM" id="MobiDB-lite"/>
    </source>
</evidence>
<name>A0A841E613_9ACTN</name>
<sequence length="117" mass="12186">MTASLGAAAPTARTATAPAPQRAQAAPPLARLRRAWRPHGWTVWYGAATGQCWAAHSAAMVLVCGDGEAELAAAITRFRPGRPSSPPAAVPARCRMSPRTPPSVPPPQPGRPRPGRP</sequence>
<gene>
    <name evidence="2" type="ORF">HNR25_000369</name>
</gene>